<gene>
    <name evidence="4" type="ORF">TEA_018980</name>
</gene>
<sequence length="327" mass="35974">MQLGFPSRYGQKQHSMLLLGGCEETAKKLVENMAPEALVLADFFGQTALHIAAGANNIEAAKLLVEKNLKLSNVQDFDGYIPLHYAAAHGNREMVLYLSDVIREDAKLKPLINQQLACHQSISLSGFDCFGICCAVKRPNSMGNHGLHWAGWSGPQQRLSLRVSAVGAALQMQRELQCYELNKSKFIAYLRDVKLIYNTMIGGGKNSTARDKEMRNTSGMTPAEVFTDAQRELVKEGERWMKDTATSCTIVVALVASVVFAAAISVPVGNNINGHPIFFFPNRAFVNFGISDVFALFSSVTSVLMFLSILTAHTMQSKIFSMPYPRA</sequence>
<reference evidence="4 5" key="1">
    <citation type="journal article" date="2018" name="Proc. Natl. Acad. Sci. U.S.A.">
        <title>Draft genome sequence of Camellia sinensis var. sinensis provides insights into the evolution of the tea genome and tea quality.</title>
        <authorList>
            <person name="Wei C."/>
            <person name="Yang H."/>
            <person name="Wang S."/>
            <person name="Zhao J."/>
            <person name="Liu C."/>
            <person name="Gao L."/>
            <person name="Xia E."/>
            <person name="Lu Y."/>
            <person name="Tai Y."/>
            <person name="She G."/>
            <person name="Sun J."/>
            <person name="Cao H."/>
            <person name="Tong W."/>
            <person name="Gao Q."/>
            <person name="Li Y."/>
            <person name="Deng W."/>
            <person name="Jiang X."/>
            <person name="Wang W."/>
            <person name="Chen Q."/>
            <person name="Zhang S."/>
            <person name="Li H."/>
            <person name="Wu J."/>
            <person name="Wang P."/>
            <person name="Li P."/>
            <person name="Shi C."/>
            <person name="Zheng F."/>
            <person name="Jian J."/>
            <person name="Huang B."/>
            <person name="Shan D."/>
            <person name="Shi M."/>
            <person name="Fang C."/>
            <person name="Yue Y."/>
            <person name="Li F."/>
            <person name="Li D."/>
            <person name="Wei S."/>
            <person name="Han B."/>
            <person name="Jiang C."/>
            <person name="Yin Y."/>
            <person name="Xia T."/>
            <person name="Zhang Z."/>
            <person name="Bennetzen J.L."/>
            <person name="Zhao S."/>
            <person name="Wan X."/>
        </authorList>
    </citation>
    <scope>NUCLEOTIDE SEQUENCE [LARGE SCALE GENOMIC DNA]</scope>
    <source>
        <strain evidence="5">cv. Shuchazao</strain>
        <tissue evidence="4">Leaf</tissue>
    </source>
</reference>
<feature type="repeat" description="ANK" evidence="1">
    <location>
        <begin position="78"/>
        <end position="98"/>
    </location>
</feature>
<feature type="transmembrane region" description="Helical" evidence="2">
    <location>
        <begin position="248"/>
        <end position="268"/>
    </location>
</feature>
<dbReference type="InterPro" id="IPR002110">
    <property type="entry name" value="Ankyrin_rpt"/>
</dbReference>
<dbReference type="InterPro" id="IPR026961">
    <property type="entry name" value="PGG_dom"/>
</dbReference>
<dbReference type="Pfam" id="PF13962">
    <property type="entry name" value="PGG"/>
    <property type="match status" value="1"/>
</dbReference>
<dbReference type="PANTHER" id="PTHR24177:SF292">
    <property type="entry name" value="ANKYRIN REPEAT FAMILY PROTEIN-RELATED"/>
    <property type="match status" value="1"/>
</dbReference>
<evidence type="ECO:0000313" key="4">
    <source>
        <dbReference type="EMBL" id="THG04979.1"/>
    </source>
</evidence>
<protein>
    <recommendedName>
        <fullName evidence="3">PGG domain-containing protein</fullName>
    </recommendedName>
</protein>
<dbReference type="EMBL" id="SDRB02010684">
    <property type="protein sequence ID" value="THG04979.1"/>
    <property type="molecule type" value="Genomic_DNA"/>
</dbReference>
<feature type="domain" description="PGG" evidence="3">
    <location>
        <begin position="239"/>
        <end position="312"/>
    </location>
</feature>
<dbReference type="Proteomes" id="UP000306102">
    <property type="component" value="Unassembled WGS sequence"/>
</dbReference>
<keyword evidence="2" id="KW-1133">Transmembrane helix</keyword>
<evidence type="ECO:0000256" key="1">
    <source>
        <dbReference type="PROSITE-ProRule" id="PRU00023"/>
    </source>
</evidence>
<keyword evidence="1" id="KW-0040">ANK repeat</keyword>
<feature type="repeat" description="ANK" evidence="1">
    <location>
        <begin position="44"/>
        <end position="76"/>
    </location>
</feature>
<evidence type="ECO:0000313" key="5">
    <source>
        <dbReference type="Proteomes" id="UP000306102"/>
    </source>
</evidence>
<dbReference type="STRING" id="542762.A0A4S4DPL6"/>
<evidence type="ECO:0000256" key="2">
    <source>
        <dbReference type="SAM" id="Phobius"/>
    </source>
</evidence>
<comment type="caution">
    <text evidence="4">The sequence shown here is derived from an EMBL/GenBank/DDBJ whole genome shotgun (WGS) entry which is preliminary data.</text>
</comment>
<organism evidence="4 5">
    <name type="scientific">Camellia sinensis var. sinensis</name>
    <name type="common">China tea</name>
    <dbReference type="NCBI Taxonomy" id="542762"/>
    <lineage>
        <taxon>Eukaryota</taxon>
        <taxon>Viridiplantae</taxon>
        <taxon>Streptophyta</taxon>
        <taxon>Embryophyta</taxon>
        <taxon>Tracheophyta</taxon>
        <taxon>Spermatophyta</taxon>
        <taxon>Magnoliopsida</taxon>
        <taxon>eudicotyledons</taxon>
        <taxon>Gunneridae</taxon>
        <taxon>Pentapetalae</taxon>
        <taxon>asterids</taxon>
        <taxon>Ericales</taxon>
        <taxon>Theaceae</taxon>
        <taxon>Camellia</taxon>
    </lineage>
</organism>
<dbReference type="PANTHER" id="PTHR24177">
    <property type="entry name" value="CASKIN"/>
    <property type="match status" value="1"/>
</dbReference>
<dbReference type="Pfam" id="PF12796">
    <property type="entry name" value="Ank_2"/>
    <property type="match status" value="1"/>
</dbReference>
<proteinExistence type="predicted"/>
<name>A0A4S4DPL6_CAMSN</name>
<accession>A0A4S4DPL6</accession>
<keyword evidence="5" id="KW-1185">Reference proteome</keyword>
<dbReference type="InterPro" id="IPR036770">
    <property type="entry name" value="Ankyrin_rpt-contain_sf"/>
</dbReference>
<dbReference type="GO" id="GO:0016020">
    <property type="term" value="C:membrane"/>
    <property type="evidence" value="ECO:0007669"/>
    <property type="project" value="TreeGrafter"/>
</dbReference>
<evidence type="ECO:0000259" key="3">
    <source>
        <dbReference type="Pfam" id="PF13962"/>
    </source>
</evidence>
<dbReference type="SUPFAM" id="SSF48403">
    <property type="entry name" value="Ankyrin repeat"/>
    <property type="match status" value="1"/>
</dbReference>
<feature type="transmembrane region" description="Helical" evidence="2">
    <location>
        <begin position="288"/>
        <end position="312"/>
    </location>
</feature>
<dbReference type="Gene3D" id="1.25.40.20">
    <property type="entry name" value="Ankyrin repeat-containing domain"/>
    <property type="match status" value="1"/>
</dbReference>
<keyword evidence="2" id="KW-0472">Membrane</keyword>
<dbReference type="AlphaFoldDB" id="A0A4S4DPL6"/>
<dbReference type="SMART" id="SM00248">
    <property type="entry name" value="ANK"/>
    <property type="match status" value="2"/>
</dbReference>
<keyword evidence="2" id="KW-0812">Transmembrane</keyword>
<dbReference type="PROSITE" id="PS50297">
    <property type="entry name" value="ANK_REP_REGION"/>
    <property type="match status" value="2"/>
</dbReference>
<dbReference type="PROSITE" id="PS50088">
    <property type="entry name" value="ANK_REPEAT"/>
    <property type="match status" value="2"/>
</dbReference>